<dbReference type="Proteomes" id="UP000188354">
    <property type="component" value="Chromosome LG07"/>
</dbReference>
<proteinExistence type="predicted"/>
<dbReference type="AlphaFoldDB" id="A0A1J7HNY9"/>
<organism evidence="2 3">
    <name type="scientific">Lupinus angustifolius</name>
    <name type="common">Narrow-leaved blue lupine</name>
    <dbReference type="NCBI Taxonomy" id="3871"/>
    <lineage>
        <taxon>Eukaryota</taxon>
        <taxon>Viridiplantae</taxon>
        <taxon>Streptophyta</taxon>
        <taxon>Embryophyta</taxon>
        <taxon>Tracheophyta</taxon>
        <taxon>Spermatophyta</taxon>
        <taxon>Magnoliopsida</taxon>
        <taxon>eudicotyledons</taxon>
        <taxon>Gunneridae</taxon>
        <taxon>Pentapetalae</taxon>
        <taxon>rosids</taxon>
        <taxon>fabids</taxon>
        <taxon>Fabales</taxon>
        <taxon>Fabaceae</taxon>
        <taxon>Papilionoideae</taxon>
        <taxon>50 kb inversion clade</taxon>
        <taxon>genistoids sensu lato</taxon>
        <taxon>core genistoids</taxon>
        <taxon>Genisteae</taxon>
        <taxon>Lupinus</taxon>
    </lineage>
</organism>
<dbReference type="InterPro" id="IPR036047">
    <property type="entry name" value="F-box-like_dom_sf"/>
</dbReference>
<sequence>MSDFLPDSVVERILLKLPHTALVRFTSVSKPWNSLISSHNFIVQHSLSNPIDPLILTFHSTRSFLSTFCIDPSLTFTPIDSPSYPFSLRFLQSVHGLVCLHHAHNVILWNPSINKHFRIPAPTLGPAAGIGFGFDSKNHDFKVIRIVHSCRVELYSLNQGCWKDIDVPLEVDLSLKFSDTPCFLNGNVHWLVYHDDIYGDEKHILMFDVEEEKFGKLEFPAKLVKALFMNLKVTVIGDNLSVLNCKSRRDWCDIWMVGYHGVWNKMYSFNIVGGRGISNVFGLSSKETVIVLRQDPEEEESERTYFSMHSFTYQSELVEFFDVEGEVSSVCEYTPGSLFLLDKA</sequence>
<reference evidence="2 3" key="1">
    <citation type="journal article" date="2017" name="Plant Biotechnol. J.">
        <title>A comprehensive draft genome sequence for lupin (Lupinus angustifolius), an emerging health food: insights into plant-microbe interactions and legume evolution.</title>
        <authorList>
            <person name="Hane J.K."/>
            <person name="Ming Y."/>
            <person name="Kamphuis L.G."/>
            <person name="Nelson M.N."/>
            <person name="Garg G."/>
            <person name="Atkins C.A."/>
            <person name="Bayer P.E."/>
            <person name="Bravo A."/>
            <person name="Bringans S."/>
            <person name="Cannon S."/>
            <person name="Edwards D."/>
            <person name="Foley R."/>
            <person name="Gao L.L."/>
            <person name="Harrison M.J."/>
            <person name="Huang W."/>
            <person name="Hurgobin B."/>
            <person name="Li S."/>
            <person name="Liu C.W."/>
            <person name="McGrath A."/>
            <person name="Morahan G."/>
            <person name="Murray J."/>
            <person name="Weller J."/>
            <person name="Jian J."/>
            <person name="Singh K.B."/>
        </authorList>
    </citation>
    <scope>NUCLEOTIDE SEQUENCE [LARGE SCALE GENOMIC DNA]</scope>
    <source>
        <strain evidence="3">cv. Tanjil</strain>
        <tissue evidence="2">Whole plant</tissue>
    </source>
</reference>
<dbReference type="SUPFAM" id="SSF81383">
    <property type="entry name" value="F-box domain"/>
    <property type="match status" value="1"/>
</dbReference>
<protein>
    <recommendedName>
        <fullName evidence="1">F-box domain-containing protein</fullName>
    </recommendedName>
</protein>
<dbReference type="PANTHER" id="PTHR31672:SF13">
    <property type="entry name" value="F-BOX PROTEIN CPR30-LIKE"/>
    <property type="match status" value="1"/>
</dbReference>
<name>A0A1J7HNY9_LUPAN</name>
<dbReference type="InterPro" id="IPR050796">
    <property type="entry name" value="SCF_F-box_component"/>
</dbReference>
<dbReference type="Pfam" id="PF07734">
    <property type="entry name" value="FBA_1"/>
    <property type="match status" value="1"/>
</dbReference>
<dbReference type="PROSITE" id="PS50181">
    <property type="entry name" value="FBOX"/>
    <property type="match status" value="1"/>
</dbReference>
<dbReference type="EMBL" id="CM007367">
    <property type="protein sequence ID" value="OIW08154.1"/>
    <property type="molecule type" value="Genomic_DNA"/>
</dbReference>
<dbReference type="Gene3D" id="1.20.1280.50">
    <property type="match status" value="1"/>
</dbReference>
<dbReference type="Pfam" id="PF00646">
    <property type="entry name" value="F-box"/>
    <property type="match status" value="1"/>
</dbReference>
<dbReference type="InterPro" id="IPR006527">
    <property type="entry name" value="F-box-assoc_dom_typ1"/>
</dbReference>
<dbReference type="KEGG" id="lang:109352872"/>
<dbReference type="NCBIfam" id="TIGR01640">
    <property type="entry name" value="F_box_assoc_1"/>
    <property type="match status" value="1"/>
</dbReference>
<evidence type="ECO:0000313" key="3">
    <source>
        <dbReference type="Proteomes" id="UP000188354"/>
    </source>
</evidence>
<dbReference type="Gramene" id="OIW08154">
    <property type="protein sequence ID" value="OIW08154"/>
    <property type="gene ID" value="TanjilG_06697"/>
</dbReference>
<dbReference type="OMA" id="GLICVEH"/>
<dbReference type="CDD" id="cd22157">
    <property type="entry name" value="F-box_AtFBW1-like"/>
    <property type="match status" value="1"/>
</dbReference>
<evidence type="ECO:0000259" key="1">
    <source>
        <dbReference type="PROSITE" id="PS50181"/>
    </source>
</evidence>
<keyword evidence="3" id="KW-1185">Reference proteome</keyword>
<dbReference type="OrthoDB" id="5314306at2759"/>
<feature type="domain" description="F-box" evidence="1">
    <location>
        <begin position="1"/>
        <end position="45"/>
    </location>
</feature>
<gene>
    <name evidence="2" type="ORF">TanjilG_06697</name>
</gene>
<dbReference type="InterPro" id="IPR017451">
    <property type="entry name" value="F-box-assoc_interact_dom"/>
</dbReference>
<dbReference type="InterPro" id="IPR001810">
    <property type="entry name" value="F-box_dom"/>
</dbReference>
<dbReference type="SMART" id="SM00256">
    <property type="entry name" value="FBOX"/>
    <property type="match status" value="1"/>
</dbReference>
<evidence type="ECO:0000313" key="2">
    <source>
        <dbReference type="EMBL" id="OIW08154.1"/>
    </source>
</evidence>
<dbReference type="PANTHER" id="PTHR31672">
    <property type="entry name" value="BNACNNG10540D PROTEIN"/>
    <property type="match status" value="1"/>
</dbReference>
<accession>A0A1J7HNY9</accession>
<dbReference type="STRING" id="3871.A0A1J7HNY9"/>